<dbReference type="EMBL" id="BAABCY010000032">
    <property type="protein sequence ID" value="GAA3561541.1"/>
    <property type="molecule type" value="Genomic_DNA"/>
</dbReference>
<gene>
    <name evidence="3" type="ORF">GCM10022395_10210</name>
</gene>
<dbReference type="InterPro" id="IPR006016">
    <property type="entry name" value="UspA"/>
</dbReference>
<evidence type="ECO:0000313" key="3">
    <source>
        <dbReference type="EMBL" id="GAA3561541.1"/>
    </source>
</evidence>
<evidence type="ECO:0000256" key="1">
    <source>
        <dbReference type="ARBA" id="ARBA00008791"/>
    </source>
</evidence>
<dbReference type="RefSeq" id="WP_345004771.1">
    <property type="nucleotide sequence ID" value="NZ_BAABCY010000032.1"/>
</dbReference>
<comment type="caution">
    <text evidence="3">The sequence shown here is derived from an EMBL/GenBank/DDBJ whole genome shotgun (WGS) entry which is preliminary data.</text>
</comment>
<dbReference type="SUPFAM" id="SSF52402">
    <property type="entry name" value="Adenine nucleotide alpha hydrolases-like"/>
    <property type="match status" value="2"/>
</dbReference>
<dbReference type="InterPro" id="IPR006015">
    <property type="entry name" value="Universal_stress_UspA"/>
</dbReference>
<dbReference type="Gene3D" id="3.40.50.12370">
    <property type="match status" value="1"/>
</dbReference>
<accession>A0ABP6X5G6</accession>
<sequence length="282" mass="32910">MRKVLIPTDFSDNAMNALVYAMQLFKYQISEFYIVHAYQDEIYEDESLLTRDNLPVVTKKVSNKSKERLQELIANMSAHATNPKHTFHGVSSNDLLVDLIDGIVEAQNIDIIVMATRGKTNNKKITFGSYTLQILRYVQCPVLVIPQHYKYQQPEHILFPTNYMIPYKRRELKLLCEMASPFRAAIDVLYISKSSKLSLRQEDNKRFIKEELYKNEVHFKVVKSRNIKHAIYEYIKGNNIDMLVMVNTRHSFLENILNESIIDTLSLNLNMPFLALQNTKRD</sequence>
<reference evidence="4" key="1">
    <citation type="journal article" date="2019" name="Int. J. Syst. Evol. Microbiol.">
        <title>The Global Catalogue of Microorganisms (GCM) 10K type strain sequencing project: providing services to taxonomists for standard genome sequencing and annotation.</title>
        <authorList>
            <consortium name="The Broad Institute Genomics Platform"/>
            <consortium name="The Broad Institute Genome Sequencing Center for Infectious Disease"/>
            <person name="Wu L."/>
            <person name="Ma J."/>
        </authorList>
    </citation>
    <scope>NUCLEOTIDE SEQUENCE [LARGE SCALE GENOMIC DNA]</scope>
    <source>
        <strain evidence="4">JCM 17111</strain>
    </source>
</reference>
<comment type="similarity">
    <text evidence="1">Belongs to the universal stress protein A family.</text>
</comment>
<evidence type="ECO:0000313" key="4">
    <source>
        <dbReference type="Proteomes" id="UP001500954"/>
    </source>
</evidence>
<name>A0ABP6X5G6_9FLAO</name>
<keyword evidence="4" id="KW-1185">Reference proteome</keyword>
<dbReference type="PANTHER" id="PTHR46268">
    <property type="entry name" value="STRESS RESPONSE PROTEIN NHAX"/>
    <property type="match status" value="1"/>
</dbReference>
<dbReference type="Pfam" id="PF00582">
    <property type="entry name" value="Usp"/>
    <property type="match status" value="1"/>
</dbReference>
<dbReference type="PANTHER" id="PTHR46268:SF6">
    <property type="entry name" value="UNIVERSAL STRESS PROTEIN UP12"/>
    <property type="match status" value="1"/>
</dbReference>
<organism evidence="3 4">
    <name type="scientific">Snuella lapsa</name>
    <dbReference type="NCBI Taxonomy" id="870481"/>
    <lineage>
        <taxon>Bacteria</taxon>
        <taxon>Pseudomonadati</taxon>
        <taxon>Bacteroidota</taxon>
        <taxon>Flavobacteriia</taxon>
        <taxon>Flavobacteriales</taxon>
        <taxon>Flavobacteriaceae</taxon>
        <taxon>Snuella</taxon>
    </lineage>
</organism>
<dbReference type="PRINTS" id="PR01438">
    <property type="entry name" value="UNVRSLSTRESS"/>
</dbReference>
<evidence type="ECO:0000259" key="2">
    <source>
        <dbReference type="Pfam" id="PF00582"/>
    </source>
</evidence>
<protein>
    <submittedName>
        <fullName evidence="3">Universal stress protein</fullName>
    </submittedName>
</protein>
<dbReference type="CDD" id="cd00293">
    <property type="entry name" value="USP-like"/>
    <property type="match status" value="1"/>
</dbReference>
<dbReference type="Proteomes" id="UP001500954">
    <property type="component" value="Unassembled WGS sequence"/>
</dbReference>
<proteinExistence type="inferred from homology"/>
<feature type="domain" description="UspA" evidence="2">
    <location>
        <begin position="1"/>
        <end position="146"/>
    </location>
</feature>